<proteinExistence type="inferred from homology"/>
<keyword evidence="2" id="KW-0564">Palmitate</keyword>
<gene>
    <name evidence="3" type="ORF">ACFPVW_03560</name>
</gene>
<name>A0ABW0Y9C1_9GAMM</name>
<dbReference type="PANTHER" id="PTHR30203">
    <property type="entry name" value="OUTER MEMBRANE CATION EFFLUX PROTEIN"/>
    <property type="match status" value="1"/>
</dbReference>
<comment type="similarity">
    <text evidence="1 2">Belongs to the outer membrane factor (OMF) (TC 1.B.17) family.</text>
</comment>
<dbReference type="Gene3D" id="1.20.1600.10">
    <property type="entry name" value="Outer membrane efflux proteins (OEP)"/>
    <property type="match status" value="1"/>
</dbReference>
<evidence type="ECO:0000313" key="3">
    <source>
        <dbReference type="EMBL" id="MFC5705168.1"/>
    </source>
</evidence>
<dbReference type="SUPFAM" id="SSF56954">
    <property type="entry name" value="Outer membrane efflux proteins (OEP)"/>
    <property type="match status" value="1"/>
</dbReference>
<sequence length="466" mass="51024">MMMHNLFSQRLCLFSKTGLCLAVGLALGACSQQSTYHRPELAVAPNWQQADQDLTRQQAGLWWQGFKDPALDQLVDAVLAANPDMQVAGLRLRSALLGADLADTNLTPEVSANLGASGSKNMKDGSTSSNLGPSLNLSYEVDLWGRLASVRDQASWEAQASEQDLAATRLMLIGKALEQYWQLAYLGSAITLGEQQLVNYERAERLTRVKYEAGAITRLDLVQASQQKVGKQAELAALIQQREQAANALRLLLGRSSGPLEFAPTELVMAPIPTLAVGIPADVLARRPDVRAAELRLRKTLAKGDEIRTGFYPTLSLTGNASTTSDTLTQMLSNPVGTLGATLALPFLEYNQTRLSIASSELDYQIAETEFRKQLYTALLEVEDGLSARHQGEQRLRYLTQQRDYAKEAERLAEARFQTGATGVQPWLDEQNRLWDAELSLLGQQQTQLNNMAGIYQALGGSDRGS</sequence>
<feature type="chain" id="PRO_5044993817" evidence="2">
    <location>
        <begin position="23"/>
        <end position="466"/>
    </location>
</feature>
<reference evidence="4" key="1">
    <citation type="journal article" date="2019" name="Int. J. Syst. Evol. Microbiol.">
        <title>The Global Catalogue of Microorganisms (GCM) 10K type strain sequencing project: providing services to taxonomists for standard genome sequencing and annotation.</title>
        <authorList>
            <consortium name="The Broad Institute Genomics Platform"/>
            <consortium name="The Broad Institute Genome Sequencing Center for Infectious Disease"/>
            <person name="Wu L."/>
            <person name="Ma J."/>
        </authorList>
    </citation>
    <scope>NUCLEOTIDE SEQUENCE [LARGE SCALE GENOMIC DNA]</scope>
    <source>
        <strain evidence="4">KCTC 15012</strain>
    </source>
</reference>
<protein>
    <submittedName>
        <fullName evidence="3">Efflux transporter outer membrane subunit</fullName>
    </submittedName>
</protein>
<dbReference type="EMBL" id="JBHSPP010000005">
    <property type="protein sequence ID" value="MFC5705168.1"/>
    <property type="molecule type" value="Genomic_DNA"/>
</dbReference>
<evidence type="ECO:0000313" key="4">
    <source>
        <dbReference type="Proteomes" id="UP001596132"/>
    </source>
</evidence>
<dbReference type="NCBIfam" id="TIGR01845">
    <property type="entry name" value="outer_NodT"/>
    <property type="match status" value="1"/>
</dbReference>
<keyword evidence="4" id="KW-1185">Reference proteome</keyword>
<dbReference type="InterPro" id="IPR003423">
    <property type="entry name" value="OMP_efflux"/>
</dbReference>
<dbReference type="InterPro" id="IPR010131">
    <property type="entry name" value="MdtP/NodT-like"/>
</dbReference>
<accession>A0ABW0Y9C1</accession>
<keyword evidence="2" id="KW-0812">Transmembrane</keyword>
<comment type="subcellular location">
    <subcellularLocation>
        <location evidence="2">Cell outer membrane</location>
        <topology evidence="2">Lipid-anchor</topology>
    </subcellularLocation>
</comment>
<feature type="signal peptide" evidence="2">
    <location>
        <begin position="1"/>
        <end position="22"/>
    </location>
</feature>
<dbReference type="Gene3D" id="2.20.200.10">
    <property type="entry name" value="Outer membrane efflux proteins (OEP)"/>
    <property type="match status" value="1"/>
</dbReference>
<dbReference type="Proteomes" id="UP001596132">
    <property type="component" value="Unassembled WGS sequence"/>
</dbReference>
<evidence type="ECO:0000256" key="2">
    <source>
        <dbReference type="RuleBase" id="RU362097"/>
    </source>
</evidence>
<organism evidence="3 4">
    <name type="scientific">Aeromonas eucrenophila</name>
    <dbReference type="NCBI Taxonomy" id="649"/>
    <lineage>
        <taxon>Bacteria</taxon>
        <taxon>Pseudomonadati</taxon>
        <taxon>Pseudomonadota</taxon>
        <taxon>Gammaproteobacteria</taxon>
        <taxon>Aeromonadales</taxon>
        <taxon>Aeromonadaceae</taxon>
        <taxon>Aeromonas</taxon>
    </lineage>
</organism>
<comment type="caution">
    <text evidence="3">The sequence shown here is derived from an EMBL/GenBank/DDBJ whole genome shotgun (WGS) entry which is preliminary data.</text>
</comment>
<evidence type="ECO:0000256" key="1">
    <source>
        <dbReference type="ARBA" id="ARBA00007613"/>
    </source>
</evidence>
<dbReference type="Pfam" id="PF02321">
    <property type="entry name" value="OEP"/>
    <property type="match status" value="2"/>
</dbReference>
<dbReference type="PANTHER" id="PTHR30203:SF32">
    <property type="entry name" value="CATION EFFLUX SYSTEM PROTEIN CUSC"/>
    <property type="match status" value="1"/>
</dbReference>
<keyword evidence="2" id="KW-0449">Lipoprotein</keyword>
<keyword evidence="2" id="KW-0732">Signal</keyword>
<keyword evidence="2" id="KW-0472">Membrane</keyword>
<dbReference type="RefSeq" id="WP_042639959.1">
    <property type="nucleotide sequence ID" value="NZ_CDDF01000005.1"/>
</dbReference>
<keyword evidence="2" id="KW-1134">Transmembrane beta strand</keyword>